<accession>X1PPE8</accession>
<name>X1PPE8_9ZZZZ</name>
<dbReference type="AlphaFoldDB" id="X1PPE8"/>
<feature type="non-terminal residue" evidence="1">
    <location>
        <position position="168"/>
    </location>
</feature>
<gene>
    <name evidence="1" type="ORF">S06H3_48944</name>
</gene>
<evidence type="ECO:0000313" key="1">
    <source>
        <dbReference type="EMBL" id="GAI32759.1"/>
    </source>
</evidence>
<sequence length="168" mass="19215">MDILPRLRLLISKRGGITSTRVLLWFSVLPLFFFTTHCATVEQREARYGLNPPAITATFARETIMSGDTWRIYLNAFDEDGDMDMIVISSVLQDGRCPYPFDTVRITEDSGRDLSGYLYLTTNPFEELWNVNVRLSLYIVDKAGHKSEIKNFTVRFFSKGSEKIADKA</sequence>
<protein>
    <submittedName>
        <fullName evidence="1">Uncharacterized protein</fullName>
    </submittedName>
</protein>
<comment type="caution">
    <text evidence="1">The sequence shown here is derived from an EMBL/GenBank/DDBJ whole genome shotgun (WGS) entry which is preliminary data.</text>
</comment>
<dbReference type="EMBL" id="BARV01030861">
    <property type="protein sequence ID" value="GAI32759.1"/>
    <property type="molecule type" value="Genomic_DNA"/>
</dbReference>
<proteinExistence type="predicted"/>
<organism evidence="1">
    <name type="scientific">marine sediment metagenome</name>
    <dbReference type="NCBI Taxonomy" id="412755"/>
    <lineage>
        <taxon>unclassified sequences</taxon>
        <taxon>metagenomes</taxon>
        <taxon>ecological metagenomes</taxon>
    </lineage>
</organism>
<reference evidence="1" key="1">
    <citation type="journal article" date="2014" name="Front. Microbiol.">
        <title>High frequency of phylogenetically diverse reductive dehalogenase-homologous genes in deep subseafloor sedimentary metagenomes.</title>
        <authorList>
            <person name="Kawai M."/>
            <person name="Futagami T."/>
            <person name="Toyoda A."/>
            <person name="Takaki Y."/>
            <person name="Nishi S."/>
            <person name="Hori S."/>
            <person name="Arai W."/>
            <person name="Tsubouchi T."/>
            <person name="Morono Y."/>
            <person name="Uchiyama I."/>
            <person name="Ito T."/>
            <person name="Fujiyama A."/>
            <person name="Inagaki F."/>
            <person name="Takami H."/>
        </authorList>
    </citation>
    <scope>NUCLEOTIDE SEQUENCE</scope>
    <source>
        <strain evidence="1">Expedition CK06-06</strain>
    </source>
</reference>